<dbReference type="InterPro" id="IPR013497">
    <property type="entry name" value="Topo_IA_cen"/>
</dbReference>
<dbReference type="GO" id="GO:0046872">
    <property type="term" value="F:metal ion binding"/>
    <property type="evidence" value="ECO:0007669"/>
    <property type="project" value="UniProtKB-KW"/>
</dbReference>
<evidence type="ECO:0000259" key="12">
    <source>
        <dbReference type="PROSITE" id="PS50880"/>
    </source>
</evidence>
<dbReference type="Proteomes" id="UP000594571">
    <property type="component" value="Chromosome"/>
</dbReference>
<dbReference type="PANTHER" id="PTHR11390">
    <property type="entry name" value="PROKARYOTIC DNA TOPOISOMERASE"/>
    <property type="match status" value="1"/>
</dbReference>
<dbReference type="GO" id="GO:0043597">
    <property type="term" value="C:cytoplasmic replication fork"/>
    <property type="evidence" value="ECO:0007669"/>
    <property type="project" value="TreeGrafter"/>
</dbReference>
<evidence type="ECO:0000313" key="14">
    <source>
        <dbReference type="EMBL" id="QPH97268.1"/>
    </source>
</evidence>
<dbReference type="AlphaFoldDB" id="A0A7S9WXT4"/>
<dbReference type="CDD" id="cd03362">
    <property type="entry name" value="TOPRIM_TopoIA_TopoIII"/>
    <property type="match status" value="1"/>
</dbReference>
<dbReference type="SMART" id="SM00437">
    <property type="entry name" value="TOP1Ac"/>
    <property type="match status" value="1"/>
</dbReference>
<dbReference type="EMBL" id="CP049263">
    <property type="protein sequence ID" value="QPH97268.1"/>
    <property type="molecule type" value="Genomic_DNA"/>
</dbReference>
<dbReference type="InterPro" id="IPR013825">
    <property type="entry name" value="Topo_IA_cen_sub2"/>
</dbReference>
<dbReference type="InterPro" id="IPR000380">
    <property type="entry name" value="Topo_IA"/>
</dbReference>
<sequence>MGRLFIAEKPELARAIAKGLIGNESKGNGFIRKGNDTITWAFGHILELFKPDDYAEKYKKWNLEDLPFEIEKFKYKPIDKSKDQLKIILNLLKEKDTTEVIHCGDADDEGQILVDEILAYANNKLPVKRMLINDLSEAGIKKELNNIKSNDDFYGLSQRGFARSLADWIVGLNLTRAFTVVARNKGYQNGVLNLGRVQTPILSLVVNRDKENENFKSLEYFAISGEFKSFDGIDFRANLKTDDKITDKDLAQNILKECENKSARITIKKTEKKKELPPLPYNLLKLQAQCAKEFGLKPDKVLAITQNLREKFHLITYNRSDCEYLPDTMYDESPAIIQSLKEIFKNSDDIELKGILDNADLTIKGAAFNSANISAHHGIVPTGAKACLNELSKDELNIFTLIAKRFALQFFKAREYESTNIVLELNEYKFTASQNTTTDLGFTFYLKPQKDEKDGNDDDEIENTSKLDNLIEGSMAECLKIKLEPKKTKPKPFYTMATLLTDLTGVAKYAKDPNIKKLLLEKDQGKKGENGGIGTPATRSNHIKSLIDNEFISVSNDKKQIIHATQKGKDLISVAPEILTCVDMTALWFEKQKMIESRDLSLDDFLTEINQQIKEEIAKVKDSDMGNFETKPDNAQICPICNNGYLIRHESQNKKGVFWWGCSQWREGCKAFYYDNDGKPQLETKPKQEIPSDAPICPKCKSGKLLPRTSAKGFNYFACNGKLKNGNWCNAKFKTNDNGELEEMVFEKK</sequence>
<dbReference type="InterPro" id="IPR013826">
    <property type="entry name" value="Topo_IA_cen_sub3"/>
</dbReference>
<dbReference type="PROSITE" id="PS50880">
    <property type="entry name" value="TOPRIM"/>
    <property type="match status" value="1"/>
</dbReference>
<dbReference type="InterPro" id="IPR003602">
    <property type="entry name" value="Topo_IA_DNA-bd_dom"/>
</dbReference>
<reference evidence="14 15" key="1">
    <citation type="journal article" date="2018" name="Emerg. Microbes Infect.">
        <title>Genomic analysis of oral Campylobacter concisus strains identified a potential bacterial molecular marker associated with active Crohn's disease.</title>
        <authorList>
            <person name="Liu F."/>
            <person name="Ma R."/>
            <person name="Tay C.Y.A."/>
            <person name="Octavia S."/>
            <person name="Lan R."/>
            <person name="Chung H.K.L."/>
            <person name="Riordan S.M."/>
            <person name="Grimm M.C."/>
            <person name="Leong R.W."/>
            <person name="Tanaka M.M."/>
            <person name="Connor S."/>
            <person name="Zhang L."/>
        </authorList>
    </citation>
    <scope>NUCLEOTIDE SEQUENCE [LARGE SCALE GENOMIC DNA]</scope>
    <source>
        <strain evidence="14 15">H16O-S1</strain>
    </source>
</reference>
<dbReference type="Gene3D" id="2.70.20.10">
    <property type="entry name" value="Topoisomerase I, domain 3"/>
    <property type="match status" value="1"/>
</dbReference>
<protein>
    <recommendedName>
        <fullName evidence="3">DNA topoisomerase</fullName>
        <ecNumber evidence="3">5.6.2.1</ecNumber>
    </recommendedName>
    <alternativeName>
        <fullName evidence="11">Omega-protein</fullName>
    </alternativeName>
    <alternativeName>
        <fullName evidence="10">Relaxing enzyme</fullName>
    </alternativeName>
    <alternativeName>
        <fullName evidence="8">Swivelase</fullName>
    </alternativeName>
    <alternativeName>
        <fullName evidence="9">Untwisting enzyme</fullName>
    </alternativeName>
</protein>
<dbReference type="InterPro" id="IPR003601">
    <property type="entry name" value="Topo_IA_2"/>
</dbReference>
<evidence type="ECO:0000256" key="10">
    <source>
        <dbReference type="ARBA" id="ARBA00032235"/>
    </source>
</evidence>
<comment type="similarity">
    <text evidence="2">Belongs to the type IA topoisomerase family.</text>
</comment>
<gene>
    <name evidence="14" type="primary">topB</name>
    <name evidence="14" type="ORF">CVS89_03090</name>
</gene>
<dbReference type="Gene3D" id="3.40.50.140">
    <property type="match status" value="1"/>
</dbReference>
<dbReference type="Gene3D" id="1.10.460.10">
    <property type="entry name" value="Topoisomerase I, domain 2"/>
    <property type="match status" value="1"/>
</dbReference>
<evidence type="ECO:0000256" key="8">
    <source>
        <dbReference type="ARBA" id="ARBA00030003"/>
    </source>
</evidence>
<evidence type="ECO:0000256" key="4">
    <source>
        <dbReference type="ARBA" id="ARBA00022723"/>
    </source>
</evidence>
<keyword evidence="7 14" id="KW-0413">Isomerase</keyword>
<dbReference type="SUPFAM" id="SSF56712">
    <property type="entry name" value="Prokaryotic type I DNA topoisomerase"/>
    <property type="match status" value="1"/>
</dbReference>
<keyword evidence="6" id="KW-0238">DNA-binding</keyword>
<feature type="domain" description="Toprim" evidence="12">
    <location>
        <begin position="2"/>
        <end position="136"/>
    </location>
</feature>
<dbReference type="GO" id="GO:0003677">
    <property type="term" value="F:DNA binding"/>
    <property type="evidence" value="ECO:0007669"/>
    <property type="project" value="UniProtKB-KW"/>
</dbReference>
<keyword evidence="4" id="KW-0479">Metal-binding</keyword>
<dbReference type="SMART" id="SM00493">
    <property type="entry name" value="TOPRIM"/>
    <property type="match status" value="1"/>
</dbReference>
<dbReference type="NCBIfam" id="TIGR01056">
    <property type="entry name" value="topB"/>
    <property type="match status" value="1"/>
</dbReference>
<dbReference type="InterPro" id="IPR023405">
    <property type="entry name" value="Topo_IA_core_domain"/>
</dbReference>
<evidence type="ECO:0000256" key="5">
    <source>
        <dbReference type="ARBA" id="ARBA00023029"/>
    </source>
</evidence>
<evidence type="ECO:0000313" key="15">
    <source>
        <dbReference type="Proteomes" id="UP000594571"/>
    </source>
</evidence>
<accession>A0A7S9WXT4</accession>
<evidence type="ECO:0000256" key="7">
    <source>
        <dbReference type="ARBA" id="ARBA00023235"/>
    </source>
</evidence>
<dbReference type="InterPro" id="IPR005738">
    <property type="entry name" value="TopoIII"/>
</dbReference>
<dbReference type="GO" id="GO:0006281">
    <property type="term" value="P:DNA repair"/>
    <property type="evidence" value="ECO:0007669"/>
    <property type="project" value="TreeGrafter"/>
</dbReference>
<keyword evidence="5" id="KW-0799">Topoisomerase</keyword>
<evidence type="ECO:0000256" key="1">
    <source>
        <dbReference type="ARBA" id="ARBA00000213"/>
    </source>
</evidence>
<evidence type="ECO:0000256" key="9">
    <source>
        <dbReference type="ARBA" id="ARBA00031985"/>
    </source>
</evidence>
<dbReference type="Gene3D" id="1.10.290.10">
    <property type="entry name" value="Topoisomerase I, domain 4"/>
    <property type="match status" value="1"/>
</dbReference>
<comment type="catalytic activity">
    <reaction evidence="1">
        <text>ATP-independent breakage of single-stranded DNA, followed by passage and rejoining.</text>
        <dbReference type="EC" id="5.6.2.1"/>
    </reaction>
</comment>
<evidence type="ECO:0000256" key="11">
    <source>
        <dbReference type="ARBA" id="ARBA00032877"/>
    </source>
</evidence>
<dbReference type="EC" id="5.6.2.1" evidence="3"/>
<dbReference type="GO" id="GO:0006265">
    <property type="term" value="P:DNA topological change"/>
    <property type="evidence" value="ECO:0007669"/>
    <property type="project" value="InterPro"/>
</dbReference>
<feature type="domain" description="Topo IA-type catalytic" evidence="13">
    <location>
        <begin position="153"/>
        <end position="618"/>
    </location>
</feature>
<dbReference type="GO" id="GO:0006310">
    <property type="term" value="P:DNA recombination"/>
    <property type="evidence" value="ECO:0007669"/>
    <property type="project" value="TreeGrafter"/>
</dbReference>
<dbReference type="PANTHER" id="PTHR11390:SF21">
    <property type="entry name" value="DNA TOPOISOMERASE 3-ALPHA"/>
    <property type="match status" value="1"/>
</dbReference>
<dbReference type="PROSITE" id="PS52039">
    <property type="entry name" value="TOPO_IA_2"/>
    <property type="match status" value="1"/>
</dbReference>
<evidence type="ECO:0000256" key="3">
    <source>
        <dbReference type="ARBA" id="ARBA00012891"/>
    </source>
</evidence>
<dbReference type="RefSeq" id="WP_103610259.1">
    <property type="nucleotide sequence ID" value="NZ_CP049263.1"/>
</dbReference>
<dbReference type="InterPro" id="IPR034144">
    <property type="entry name" value="TOPRIM_TopoIII"/>
</dbReference>
<reference evidence="14 15" key="2">
    <citation type="journal article" date="2020" name="Microb. Genom.">
        <title>Analysis of complete Campylobacter concisus genomes identifies genomospecies features, secretion systems and novel plasmids and their association with severe ulcerative colitis.</title>
        <authorList>
            <person name="Liu F."/>
            <person name="Chen S."/>
            <person name="Luu L.D.W."/>
            <person name="Lee S.A."/>
            <person name="Tay A.C.Y."/>
            <person name="Wu R."/>
            <person name="Riordan S.M."/>
            <person name="Lan R."/>
            <person name="Liu L."/>
            <person name="Zhang L."/>
        </authorList>
    </citation>
    <scope>NUCLEOTIDE SEQUENCE [LARGE SCALE GENOMIC DNA]</scope>
    <source>
        <strain evidence="14 15">H16O-S1</strain>
    </source>
</reference>
<proteinExistence type="inferred from homology"/>
<name>A0A7S9WXT4_9BACT</name>
<dbReference type="Pfam" id="PF01751">
    <property type="entry name" value="Toprim"/>
    <property type="match status" value="1"/>
</dbReference>
<evidence type="ECO:0000259" key="13">
    <source>
        <dbReference type="PROSITE" id="PS52039"/>
    </source>
</evidence>
<evidence type="ECO:0000256" key="6">
    <source>
        <dbReference type="ARBA" id="ARBA00023125"/>
    </source>
</evidence>
<dbReference type="GO" id="GO:0003917">
    <property type="term" value="F:DNA topoisomerase type I (single strand cut, ATP-independent) activity"/>
    <property type="evidence" value="ECO:0007669"/>
    <property type="project" value="UniProtKB-EC"/>
</dbReference>
<dbReference type="SMART" id="SM00436">
    <property type="entry name" value="TOP1Bc"/>
    <property type="match status" value="1"/>
</dbReference>
<organism evidence="14 15">
    <name type="scientific">Campylobacter concisus</name>
    <dbReference type="NCBI Taxonomy" id="199"/>
    <lineage>
        <taxon>Bacteria</taxon>
        <taxon>Pseudomonadati</taxon>
        <taxon>Campylobacterota</taxon>
        <taxon>Epsilonproteobacteria</taxon>
        <taxon>Campylobacterales</taxon>
        <taxon>Campylobacteraceae</taxon>
        <taxon>Campylobacter</taxon>
    </lineage>
</organism>
<dbReference type="InterPro" id="IPR013824">
    <property type="entry name" value="Topo_IA_cen_sub1"/>
</dbReference>
<dbReference type="InterPro" id="IPR006171">
    <property type="entry name" value="TOPRIM_dom"/>
</dbReference>
<dbReference type="PRINTS" id="PR00417">
    <property type="entry name" value="PRTPISMRASEI"/>
</dbReference>
<evidence type="ECO:0000256" key="2">
    <source>
        <dbReference type="ARBA" id="ARBA00009446"/>
    </source>
</evidence>
<dbReference type="Pfam" id="PF01131">
    <property type="entry name" value="Topoisom_bac"/>
    <property type="match status" value="1"/>
</dbReference>